<dbReference type="EMBL" id="PDZR01000001">
    <property type="protein sequence ID" value="PNG27483.1"/>
    <property type="molecule type" value="Genomic_DNA"/>
</dbReference>
<dbReference type="InterPro" id="IPR014777">
    <property type="entry name" value="4pyrrole_Mease_sub1"/>
</dbReference>
<dbReference type="InterPro" id="IPR003043">
    <property type="entry name" value="Uropor_MeTrfase_CS"/>
</dbReference>
<comment type="caution">
    <text evidence="9">The sequence shown here is derived from an EMBL/GenBank/DDBJ whole genome shotgun (WGS) entry which is preliminary data.</text>
</comment>
<reference evidence="9 10" key="1">
    <citation type="submission" date="2017-10" db="EMBL/GenBank/DDBJ databases">
        <title>Genome announcement of Methylocella silvestris TVC from permafrost.</title>
        <authorList>
            <person name="Wang J."/>
            <person name="Geng K."/>
            <person name="Ul-Haque F."/>
            <person name="Crombie A.T."/>
            <person name="Street L.E."/>
            <person name="Wookey P.A."/>
            <person name="Murrell J.C."/>
            <person name="Pratscher J."/>
        </authorList>
    </citation>
    <scope>NUCLEOTIDE SEQUENCE [LARGE SCALE GENOMIC DNA]</scope>
    <source>
        <strain evidence="9 10">TVC</strain>
    </source>
</reference>
<name>A0A2J7TL40_METSI</name>
<dbReference type="InterPro" id="IPR006364">
    <property type="entry name" value="CobI/CbiL/CobIJ_dom"/>
</dbReference>
<dbReference type="CDD" id="cd11645">
    <property type="entry name" value="Precorrin_2_C20_MT"/>
    <property type="match status" value="1"/>
</dbReference>
<dbReference type="UniPathway" id="UPA00148"/>
<dbReference type="SUPFAM" id="SSF53790">
    <property type="entry name" value="Tetrapyrrole methylase"/>
    <property type="match status" value="1"/>
</dbReference>
<evidence type="ECO:0000256" key="6">
    <source>
        <dbReference type="ARBA" id="ARBA00022691"/>
    </source>
</evidence>
<comment type="similarity">
    <text evidence="2 7">Belongs to the precorrin methyltransferase family.</text>
</comment>
<evidence type="ECO:0000256" key="5">
    <source>
        <dbReference type="ARBA" id="ARBA00022679"/>
    </source>
</evidence>
<evidence type="ECO:0000256" key="2">
    <source>
        <dbReference type="ARBA" id="ARBA00005879"/>
    </source>
</evidence>
<dbReference type="Gene3D" id="3.40.1010.10">
    <property type="entry name" value="Cobalt-precorrin-4 Transmethylase, Domain 1"/>
    <property type="match status" value="1"/>
</dbReference>
<dbReference type="PROSITE" id="PS00839">
    <property type="entry name" value="SUMT_1"/>
    <property type="match status" value="1"/>
</dbReference>
<dbReference type="Proteomes" id="UP000236286">
    <property type="component" value="Unassembled WGS sequence"/>
</dbReference>
<keyword evidence="6" id="KW-0949">S-adenosyl-L-methionine</keyword>
<dbReference type="RefSeq" id="WP_102841789.1">
    <property type="nucleotide sequence ID" value="NZ_PDZR01000001.1"/>
</dbReference>
<dbReference type="AlphaFoldDB" id="A0A2J7TL40"/>
<keyword evidence="4 9" id="KW-0489">Methyltransferase</keyword>
<dbReference type="GO" id="GO:0009236">
    <property type="term" value="P:cobalamin biosynthetic process"/>
    <property type="evidence" value="ECO:0007669"/>
    <property type="project" value="UniProtKB-UniRule"/>
</dbReference>
<dbReference type="PANTHER" id="PTHR43467:SF2">
    <property type="entry name" value="COBALT-PRECORRIN-2 C(20)-METHYLTRANSFERASE"/>
    <property type="match status" value="1"/>
</dbReference>
<dbReference type="NCBIfam" id="NF004647">
    <property type="entry name" value="PRK05990.1"/>
    <property type="match status" value="1"/>
</dbReference>
<feature type="domain" description="Tetrapyrrole methylase" evidence="8">
    <location>
        <begin position="10"/>
        <end position="223"/>
    </location>
</feature>
<evidence type="ECO:0000256" key="1">
    <source>
        <dbReference type="ARBA" id="ARBA00004953"/>
    </source>
</evidence>
<protein>
    <submittedName>
        <fullName evidence="9">Precorrin-2 C(20)-methyltransferase</fullName>
    </submittedName>
</protein>
<evidence type="ECO:0000313" key="9">
    <source>
        <dbReference type="EMBL" id="PNG27483.1"/>
    </source>
</evidence>
<dbReference type="PIRSF" id="PIRSF036427">
    <property type="entry name" value="Precrrn-2_mtase"/>
    <property type="match status" value="1"/>
</dbReference>
<sequence>MTTNSPPIGRLYGVGLGPGDPDLLTVKAVKILKAAPVVAYFAKKGRRGQARAILESWLSPASTELALLYPMTTERHFQDPVYVETLGAFYANAAEEIAGHLSAGRDVALVCEGDPLFYGSFMHLYVRLKDRFCVEVVPGVTGMSGCWSAAKLPITWGDDVLSVLPGTLGGPDLARLLGACDAAIIIKLGANLAKVRAAILEAGRSSTAIYVEHGTQAAERILPLDEKTDDLAPYFSMILIPGEGRRP</sequence>
<organism evidence="9 10">
    <name type="scientific">Methylocella silvestris</name>
    <dbReference type="NCBI Taxonomy" id="199596"/>
    <lineage>
        <taxon>Bacteria</taxon>
        <taxon>Pseudomonadati</taxon>
        <taxon>Pseudomonadota</taxon>
        <taxon>Alphaproteobacteria</taxon>
        <taxon>Hyphomicrobiales</taxon>
        <taxon>Beijerinckiaceae</taxon>
        <taxon>Methylocella</taxon>
    </lineage>
</organism>
<comment type="pathway">
    <text evidence="1">Cofactor biosynthesis; adenosylcobalamin biosynthesis.</text>
</comment>
<dbReference type="InterPro" id="IPR012382">
    <property type="entry name" value="CobI/CbiL"/>
</dbReference>
<evidence type="ECO:0000313" key="10">
    <source>
        <dbReference type="Proteomes" id="UP000236286"/>
    </source>
</evidence>
<dbReference type="PANTHER" id="PTHR43467">
    <property type="entry name" value="COBALT-PRECORRIN-2 C(20)-METHYLTRANSFERASE"/>
    <property type="match status" value="1"/>
</dbReference>
<dbReference type="OrthoDB" id="9804789at2"/>
<dbReference type="GO" id="GO:0032259">
    <property type="term" value="P:methylation"/>
    <property type="evidence" value="ECO:0007669"/>
    <property type="project" value="UniProtKB-KW"/>
</dbReference>
<evidence type="ECO:0000259" key="8">
    <source>
        <dbReference type="Pfam" id="PF00590"/>
    </source>
</evidence>
<dbReference type="Pfam" id="PF00590">
    <property type="entry name" value="TP_methylase"/>
    <property type="match status" value="1"/>
</dbReference>
<evidence type="ECO:0000256" key="7">
    <source>
        <dbReference type="PIRNR" id="PIRNR036427"/>
    </source>
</evidence>
<dbReference type="InterPro" id="IPR000878">
    <property type="entry name" value="4pyrrol_Mease"/>
</dbReference>
<keyword evidence="5 9" id="KW-0808">Transferase</keyword>
<accession>A0A2J7TL40</accession>
<proteinExistence type="inferred from homology"/>
<evidence type="ECO:0000256" key="4">
    <source>
        <dbReference type="ARBA" id="ARBA00022603"/>
    </source>
</evidence>
<keyword evidence="3" id="KW-0169">Cobalamin biosynthesis</keyword>
<dbReference type="NCBIfam" id="TIGR01467">
    <property type="entry name" value="cobI_cbiL"/>
    <property type="match status" value="1"/>
</dbReference>
<dbReference type="Gene3D" id="3.30.950.10">
    <property type="entry name" value="Methyltransferase, Cobalt-precorrin-4 Transmethylase, Domain 2"/>
    <property type="match status" value="1"/>
</dbReference>
<dbReference type="GO" id="GO:0030788">
    <property type="term" value="F:precorrin-2 C20-methyltransferase activity"/>
    <property type="evidence" value="ECO:0007669"/>
    <property type="project" value="InterPro"/>
</dbReference>
<dbReference type="InterPro" id="IPR014776">
    <property type="entry name" value="4pyrrole_Mease_sub2"/>
</dbReference>
<gene>
    <name evidence="9" type="ORF">CR492_00630</name>
</gene>
<dbReference type="InterPro" id="IPR035996">
    <property type="entry name" value="4pyrrol_Methylase_sf"/>
</dbReference>
<evidence type="ECO:0000256" key="3">
    <source>
        <dbReference type="ARBA" id="ARBA00022573"/>
    </source>
</evidence>